<proteinExistence type="predicted"/>
<name>A0A139WK82_TRICA</name>
<accession>A0A139WK82</accession>
<feature type="domain" description="PiggyBac transposable element-derived protein" evidence="2">
    <location>
        <begin position="521"/>
        <end position="618"/>
    </location>
</feature>
<feature type="compositionally biased region" description="Low complexity" evidence="1">
    <location>
        <begin position="446"/>
        <end position="455"/>
    </location>
</feature>
<evidence type="ECO:0000313" key="4">
    <source>
        <dbReference type="Proteomes" id="UP000007266"/>
    </source>
</evidence>
<gene>
    <name evidence="3" type="primary">AUGUSTUS-3.0.2_32901</name>
    <name evidence="3" type="ORF">TcasGA2_TC032901</name>
</gene>
<dbReference type="Proteomes" id="UP000007266">
    <property type="component" value="Linkage group 4"/>
</dbReference>
<dbReference type="InterPro" id="IPR029526">
    <property type="entry name" value="PGBD"/>
</dbReference>
<evidence type="ECO:0000256" key="1">
    <source>
        <dbReference type="SAM" id="MobiDB-lite"/>
    </source>
</evidence>
<dbReference type="AlphaFoldDB" id="A0A139WK82"/>
<feature type="region of interest" description="Disordered" evidence="1">
    <location>
        <begin position="440"/>
        <end position="461"/>
    </location>
</feature>
<sequence length="621" mass="71410">MSVSRSLLAPSTPRWSLFDGRQIIDLVTPAYVGTLAGQEEFEELLLAVGGDWEELFKFGEEEVASHPKIVVLSDKLIKPVAATGRKNLSLLRSQEEENFSDMEEEAGPVAESGKIDILRSQFEEASGGIREEIRALKVKISEKLLHLKRNRKFGKKIINNIESKIEKMNKTKEEDIITINLLTPVYPLDTPANQAEFEEFFNSGCWSDWNSQLELDEVSIVSEDIEQNCEPKAEPRINITSNKLIRPISRSRGVKDLNLLRESFIENSSEEEAEEATLATQATQATQPEMRLQQMVEEVATSFNAERIEEKIRVLKKIFFDKAEALKRTRSFGEDLLRNLDAEETEIRSNIELGFLDKFDTPIRQLRIISCHPSHRYFAHKQCFSPFRRLNQLLVDLSFICTVCTNMARKRGLTRDKLEQFANLSESEWEEFLEDNSEDDQSYELSSDASDCSSSENEYGKNKENAEISVDDMDVQQQCPAHTQHISWCETEQNPPQFNFRENSGLQFDSRNLTIESLVDLFFTQEFLDLLVAQTNLYANQEIGKVGPIRRSSRFTYWKEVDAAEMKIFLGVILHMGPCTLPSIEYYCSTDLLYKTTFWSSNISRNRFQLILRFLHFAIIL</sequence>
<dbReference type="EMBL" id="KQ971338">
    <property type="protein sequence ID" value="KYB28205.1"/>
    <property type="molecule type" value="Genomic_DNA"/>
</dbReference>
<protein>
    <recommendedName>
        <fullName evidence="2">PiggyBac transposable element-derived protein domain-containing protein</fullName>
    </recommendedName>
</protein>
<organism evidence="3 4">
    <name type="scientific">Tribolium castaneum</name>
    <name type="common">Red flour beetle</name>
    <dbReference type="NCBI Taxonomy" id="7070"/>
    <lineage>
        <taxon>Eukaryota</taxon>
        <taxon>Metazoa</taxon>
        <taxon>Ecdysozoa</taxon>
        <taxon>Arthropoda</taxon>
        <taxon>Hexapoda</taxon>
        <taxon>Insecta</taxon>
        <taxon>Pterygota</taxon>
        <taxon>Neoptera</taxon>
        <taxon>Endopterygota</taxon>
        <taxon>Coleoptera</taxon>
        <taxon>Polyphaga</taxon>
        <taxon>Cucujiformia</taxon>
        <taxon>Tenebrionidae</taxon>
        <taxon>Tenebrionidae incertae sedis</taxon>
        <taxon>Tribolium</taxon>
    </lineage>
</organism>
<keyword evidence="4" id="KW-1185">Reference proteome</keyword>
<evidence type="ECO:0000259" key="2">
    <source>
        <dbReference type="Pfam" id="PF13843"/>
    </source>
</evidence>
<dbReference type="PANTHER" id="PTHR48455:SF1">
    <property type="entry name" value="TRANSPOSABLE ELEMENT P TRANSPOSASE-LIKE PROTEIN"/>
    <property type="match status" value="1"/>
</dbReference>
<reference evidence="3 4" key="1">
    <citation type="journal article" date="2008" name="Nature">
        <title>The genome of the model beetle and pest Tribolium castaneum.</title>
        <authorList>
            <consortium name="Tribolium Genome Sequencing Consortium"/>
            <person name="Richards S."/>
            <person name="Gibbs R.A."/>
            <person name="Weinstock G.M."/>
            <person name="Brown S.J."/>
            <person name="Denell R."/>
            <person name="Beeman R.W."/>
            <person name="Gibbs R."/>
            <person name="Beeman R.W."/>
            <person name="Brown S.J."/>
            <person name="Bucher G."/>
            <person name="Friedrich M."/>
            <person name="Grimmelikhuijzen C.J."/>
            <person name="Klingler M."/>
            <person name="Lorenzen M."/>
            <person name="Richards S."/>
            <person name="Roth S."/>
            <person name="Schroder R."/>
            <person name="Tautz D."/>
            <person name="Zdobnov E.M."/>
            <person name="Muzny D."/>
            <person name="Gibbs R.A."/>
            <person name="Weinstock G.M."/>
            <person name="Attaway T."/>
            <person name="Bell S."/>
            <person name="Buhay C.J."/>
            <person name="Chandrabose M.N."/>
            <person name="Chavez D."/>
            <person name="Clerk-Blankenburg K.P."/>
            <person name="Cree A."/>
            <person name="Dao M."/>
            <person name="Davis C."/>
            <person name="Chacko J."/>
            <person name="Dinh H."/>
            <person name="Dugan-Rocha S."/>
            <person name="Fowler G."/>
            <person name="Garner T.T."/>
            <person name="Garnes J."/>
            <person name="Gnirke A."/>
            <person name="Hawes A."/>
            <person name="Hernandez J."/>
            <person name="Hines S."/>
            <person name="Holder M."/>
            <person name="Hume J."/>
            <person name="Jhangiani S.N."/>
            <person name="Joshi V."/>
            <person name="Khan Z.M."/>
            <person name="Jackson L."/>
            <person name="Kovar C."/>
            <person name="Kowis A."/>
            <person name="Lee S."/>
            <person name="Lewis L.R."/>
            <person name="Margolis J."/>
            <person name="Morgan M."/>
            <person name="Nazareth L.V."/>
            <person name="Nguyen N."/>
            <person name="Okwuonu G."/>
            <person name="Parker D."/>
            <person name="Richards S."/>
            <person name="Ruiz S.J."/>
            <person name="Santibanez J."/>
            <person name="Savard J."/>
            <person name="Scherer S.E."/>
            <person name="Schneider B."/>
            <person name="Sodergren E."/>
            <person name="Tautz D."/>
            <person name="Vattahil S."/>
            <person name="Villasana D."/>
            <person name="White C.S."/>
            <person name="Wright R."/>
            <person name="Park Y."/>
            <person name="Beeman R.W."/>
            <person name="Lord J."/>
            <person name="Oppert B."/>
            <person name="Lorenzen M."/>
            <person name="Brown S."/>
            <person name="Wang L."/>
            <person name="Savard J."/>
            <person name="Tautz D."/>
            <person name="Richards S."/>
            <person name="Weinstock G."/>
            <person name="Gibbs R.A."/>
            <person name="Liu Y."/>
            <person name="Worley K."/>
            <person name="Weinstock G."/>
            <person name="Elsik C.G."/>
            <person name="Reese J.T."/>
            <person name="Elhaik E."/>
            <person name="Landan G."/>
            <person name="Graur D."/>
            <person name="Arensburger P."/>
            <person name="Atkinson P."/>
            <person name="Beeman R.W."/>
            <person name="Beidler J."/>
            <person name="Brown S.J."/>
            <person name="Demuth J.P."/>
            <person name="Drury D.W."/>
            <person name="Du Y.Z."/>
            <person name="Fujiwara H."/>
            <person name="Lorenzen M."/>
            <person name="Maselli V."/>
            <person name="Osanai M."/>
            <person name="Park Y."/>
            <person name="Robertson H.M."/>
            <person name="Tu Z."/>
            <person name="Wang J.J."/>
            <person name="Wang S."/>
            <person name="Richards S."/>
            <person name="Song H."/>
            <person name="Zhang L."/>
            <person name="Sodergren E."/>
            <person name="Werner D."/>
            <person name="Stanke M."/>
            <person name="Morgenstern B."/>
            <person name="Solovyev V."/>
            <person name="Kosarev P."/>
            <person name="Brown G."/>
            <person name="Chen H.C."/>
            <person name="Ermolaeva O."/>
            <person name="Hlavina W."/>
            <person name="Kapustin Y."/>
            <person name="Kiryutin B."/>
            <person name="Kitts P."/>
            <person name="Maglott D."/>
            <person name="Pruitt K."/>
            <person name="Sapojnikov V."/>
            <person name="Souvorov A."/>
            <person name="Mackey A.J."/>
            <person name="Waterhouse R.M."/>
            <person name="Wyder S."/>
            <person name="Zdobnov E.M."/>
            <person name="Zdobnov E.M."/>
            <person name="Wyder S."/>
            <person name="Kriventseva E.V."/>
            <person name="Kadowaki T."/>
            <person name="Bork P."/>
            <person name="Aranda M."/>
            <person name="Bao R."/>
            <person name="Beermann A."/>
            <person name="Berns N."/>
            <person name="Bolognesi R."/>
            <person name="Bonneton F."/>
            <person name="Bopp D."/>
            <person name="Brown S.J."/>
            <person name="Bucher G."/>
            <person name="Butts T."/>
            <person name="Chaumot A."/>
            <person name="Denell R.E."/>
            <person name="Ferrier D.E."/>
            <person name="Friedrich M."/>
            <person name="Gordon C.M."/>
            <person name="Jindra M."/>
            <person name="Klingler M."/>
            <person name="Lan Q."/>
            <person name="Lattorff H.M."/>
            <person name="Laudet V."/>
            <person name="von Levetsow C."/>
            <person name="Liu Z."/>
            <person name="Lutz R."/>
            <person name="Lynch J.A."/>
            <person name="da Fonseca R.N."/>
            <person name="Posnien N."/>
            <person name="Reuter R."/>
            <person name="Roth S."/>
            <person name="Savard J."/>
            <person name="Schinko J.B."/>
            <person name="Schmitt C."/>
            <person name="Schoppmeier M."/>
            <person name="Schroder R."/>
            <person name="Shippy T.D."/>
            <person name="Simonnet F."/>
            <person name="Marques-Souza H."/>
            <person name="Tautz D."/>
            <person name="Tomoyasu Y."/>
            <person name="Trauner J."/>
            <person name="Van der Zee M."/>
            <person name="Vervoort M."/>
            <person name="Wittkopp N."/>
            <person name="Wimmer E.A."/>
            <person name="Yang X."/>
            <person name="Jones A.K."/>
            <person name="Sattelle D.B."/>
            <person name="Ebert P.R."/>
            <person name="Nelson D."/>
            <person name="Scott J.G."/>
            <person name="Beeman R.W."/>
            <person name="Muthukrishnan S."/>
            <person name="Kramer K.J."/>
            <person name="Arakane Y."/>
            <person name="Beeman R.W."/>
            <person name="Zhu Q."/>
            <person name="Hogenkamp D."/>
            <person name="Dixit R."/>
            <person name="Oppert B."/>
            <person name="Jiang H."/>
            <person name="Zou Z."/>
            <person name="Marshall J."/>
            <person name="Elpidina E."/>
            <person name="Vinokurov K."/>
            <person name="Oppert C."/>
            <person name="Zou Z."/>
            <person name="Evans J."/>
            <person name="Lu Z."/>
            <person name="Zhao P."/>
            <person name="Sumathipala N."/>
            <person name="Altincicek B."/>
            <person name="Vilcinskas A."/>
            <person name="Williams M."/>
            <person name="Hultmark D."/>
            <person name="Hetru C."/>
            <person name="Jiang H."/>
            <person name="Grimmelikhuijzen C.J."/>
            <person name="Hauser F."/>
            <person name="Cazzamali G."/>
            <person name="Williamson M."/>
            <person name="Park Y."/>
            <person name="Li B."/>
            <person name="Tanaka Y."/>
            <person name="Predel R."/>
            <person name="Neupert S."/>
            <person name="Schachtner J."/>
            <person name="Verleyen P."/>
            <person name="Raible F."/>
            <person name="Bork P."/>
            <person name="Friedrich M."/>
            <person name="Walden K.K."/>
            <person name="Robertson H.M."/>
            <person name="Angeli S."/>
            <person name="Foret S."/>
            <person name="Bucher G."/>
            <person name="Schuetz S."/>
            <person name="Maleszka R."/>
            <person name="Wimmer E.A."/>
            <person name="Beeman R.W."/>
            <person name="Lorenzen M."/>
            <person name="Tomoyasu Y."/>
            <person name="Miller S.C."/>
            <person name="Grossmann D."/>
            <person name="Bucher G."/>
        </authorList>
    </citation>
    <scope>NUCLEOTIDE SEQUENCE [LARGE SCALE GENOMIC DNA]</scope>
    <source>
        <strain evidence="3 4">Georgia GA2</strain>
    </source>
</reference>
<dbReference type="InParanoid" id="A0A139WK82"/>
<reference evidence="3 4" key="2">
    <citation type="journal article" date="2010" name="Nucleic Acids Res.">
        <title>BeetleBase in 2010: revisions to provide comprehensive genomic information for Tribolium castaneum.</title>
        <authorList>
            <person name="Kim H.S."/>
            <person name="Murphy T."/>
            <person name="Xia J."/>
            <person name="Caragea D."/>
            <person name="Park Y."/>
            <person name="Beeman R.W."/>
            <person name="Lorenzen M.D."/>
            <person name="Butcher S."/>
            <person name="Manak J.R."/>
            <person name="Brown S.J."/>
        </authorList>
    </citation>
    <scope>GENOME REANNOTATION</scope>
    <source>
        <strain evidence="3 4">Georgia GA2</strain>
    </source>
</reference>
<evidence type="ECO:0000313" key="3">
    <source>
        <dbReference type="EMBL" id="KYB28205.1"/>
    </source>
</evidence>
<dbReference type="PANTHER" id="PTHR48455">
    <property type="entry name" value="TRANSPOSABLE ELEMENT P TRANSPOSASE-LIKE PROTEIN"/>
    <property type="match status" value="1"/>
</dbReference>
<dbReference type="Pfam" id="PF13843">
    <property type="entry name" value="DDE_Tnp_1_7"/>
    <property type="match status" value="1"/>
</dbReference>